<dbReference type="GO" id="GO:0005634">
    <property type="term" value="C:nucleus"/>
    <property type="evidence" value="ECO:0007669"/>
    <property type="project" value="UniProtKB-SubCell"/>
</dbReference>
<evidence type="ECO:0000313" key="5">
    <source>
        <dbReference type="EMBL" id="SCU82410.1"/>
    </source>
</evidence>
<keyword evidence="2" id="KW-0539">Nucleus</keyword>
<feature type="domain" description="Zn(2)-C6 fungal-type" evidence="4">
    <location>
        <begin position="12"/>
        <end position="43"/>
    </location>
</feature>
<evidence type="ECO:0000259" key="4">
    <source>
        <dbReference type="PROSITE" id="PS50048"/>
    </source>
</evidence>
<feature type="coiled-coil region" evidence="3">
    <location>
        <begin position="366"/>
        <end position="393"/>
    </location>
</feature>
<keyword evidence="3" id="KW-0175">Coiled coil</keyword>
<dbReference type="CDD" id="cd00067">
    <property type="entry name" value="GAL4"/>
    <property type="match status" value="1"/>
</dbReference>
<dbReference type="AlphaFoldDB" id="A0A1G4IYT5"/>
<proteinExistence type="predicted"/>
<name>A0A1G4IYT5_9SACH</name>
<reference evidence="6" key="1">
    <citation type="submission" date="2016-03" db="EMBL/GenBank/DDBJ databases">
        <authorList>
            <person name="Devillers H."/>
        </authorList>
    </citation>
    <scope>NUCLEOTIDE SEQUENCE [LARGE SCALE GENOMIC DNA]</scope>
</reference>
<evidence type="ECO:0000256" key="3">
    <source>
        <dbReference type="SAM" id="Coils"/>
    </source>
</evidence>
<accession>A0A1G4IYT5</accession>
<gene>
    <name evidence="5" type="ORF">LADA_0C05072G</name>
</gene>
<organism evidence="5 6">
    <name type="scientific">Lachancea dasiensis</name>
    <dbReference type="NCBI Taxonomy" id="1072105"/>
    <lineage>
        <taxon>Eukaryota</taxon>
        <taxon>Fungi</taxon>
        <taxon>Dikarya</taxon>
        <taxon>Ascomycota</taxon>
        <taxon>Saccharomycotina</taxon>
        <taxon>Saccharomycetes</taxon>
        <taxon>Saccharomycetales</taxon>
        <taxon>Saccharomycetaceae</taxon>
        <taxon>Lachancea</taxon>
    </lineage>
</organism>
<dbReference type="SUPFAM" id="SSF57701">
    <property type="entry name" value="Zn2/Cys6 DNA-binding domain"/>
    <property type="match status" value="1"/>
</dbReference>
<dbReference type="GO" id="GO:0000981">
    <property type="term" value="F:DNA-binding transcription factor activity, RNA polymerase II-specific"/>
    <property type="evidence" value="ECO:0007669"/>
    <property type="project" value="InterPro"/>
</dbReference>
<dbReference type="Proteomes" id="UP000190274">
    <property type="component" value="Chromosome C"/>
</dbReference>
<comment type="subcellular location">
    <subcellularLocation>
        <location evidence="1">Nucleus</location>
    </subcellularLocation>
</comment>
<sequence>MKVIKRRRSIKSCRYCYEHKLRCNKGHPCNNCEKHETLDLCEYGFDRANLISDIPRQPPLKRLKSLGQNVASKPQVHRKPDPYYPYLIEAQEASLLAERSRSDGFSSNDDEFNRNAITEFNRQGEMWVSTDEIQGMIPESKASMNLLVDTYFYRINPIIPLLDRDAVLQQIRSIYDTLQNGQKVDTVDLIIMFTILFTVAYSHVAEGQIPDLLLCNNYYAAFQTLLRDSIFPYKASISCIQGLVIVNFVLDPNMVGTLALSAILLRQAQQLGIDRELNNRSKGSMRIYHQVLWHYLLYFEGSSSVVAGLEFMHSEQAFVAIDLPLVDDSPAPSHLAFANGRFLINQVFRKIMHYKDAEIIPIENSLEEVTEQFQRLNEQVEDLCVKIEQLSKDQARYFVSTLRIFLLRAYLRFKALFPSTVKQSEKNPLKERLDCRPPAIVDNLITNGSPMSKDIVELSILLLFYTVRRLTVGGCSRYAWYTRGSTVMQYLFILLKDIHRNPTRDYYLSTSDAFPVCISEDILECIKTEKSAFRFVLIEELMTLIEVKLLPMWDGHDVNRFLLVRSIKKRIWEKNQRHIDTLAPTFSSLKSCRLFTACHSKLKRLRGSSFEESIKEWNFESADLDSEKIMSWLSDI</sequence>
<dbReference type="GO" id="GO:0008270">
    <property type="term" value="F:zinc ion binding"/>
    <property type="evidence" value="ECO:0007669"/>
    <property type="project" value="InterPro"/>
</dbReference>
<dbReference type="SMART" id="SM00066">
    <property type="entry name" value="GAL4"/>
    <property type="match status" value="1"/>
</dbReference>
<keyword evidence="6" id="KW-1185">Reference proteome</keyword>
<dbReference type="OrthoDB" id="5121955at2759"/>
<evidence type="ECO:0000313" key="6">
    <source>
        <dbReference type="Proteomes" id="UP000190274"/>
    </source>
</evidence>
<dbReference type="PANTHER" id="PTHR31001:SF90">
    <property type="entry name" value="CENTROMERE DNA-BINDING PROTEIN COMPLEX CBF3 SUBUNIT B"/>
    <property type="match status" value="1"/>
</dbReference>
<evidence type="ECO:0000256" key="2">
    <source>
        <dbReference type="ARBA" id="ARBA00023242"/>
    </source>
</evidence>
<dbReference type="EMBL" id="LT598459">
    <property type="protein sequence ID" value="SCU82410.1"/>
    <property type="molecule type" value="Genomic_DNA"/>
</dbReference>
<dbReference type="InterPro" id="IPR050613">
    <property type="entry name" value="Sec_Metabolite_Reg"/>
</dbReference>
<dbReference type="InterPro" id="IPR036864">
    <property type="entry name" value="Zn2-C6_fun-type_DNA-bd_sf"/>
</dbReference>
<dbReference type="PROSITE" id="PS50048">
    <property type="entry name" value="ZN2_CY6_FUNGAL_2"/>
    <property type="match status" value="1"/>
</dbReference>
<dbReference type="Gene3D" id="4.10.240.10">
    <property type="entry name" value="Zn(2)-C6 fungal-type DNA-binding domain"/>
    <property type="match status" value="1"/>
</dbReference>
<protein>
    <submittedName>
        <fullName evidence="5">LADA_0C05072g1_1</fullName>
    </submittedName>
</protein>
<dbReference type="CDD" id="cd12148">
    <property type="entry name" value="fungal_TF_MHR"/>
    <property type="match status" value="1"/>
</dbReference>
<dbReference type="PANTHER" id="PTHR31001">
    <property type="entry name" value="UNCHARACTERIZED TRANSCRIPTIONAL REGULATORY PROTEIN"/>
    <property type="match status" value="1"/>
</dbReference>
<dbReference type="STRING" id="1266660.A0A1G4IYT5"/>
<dbReference type="InterPro" id="IPR001138">
    <property type="entry name" value="Zn2Cys6_DnaBD"/>
</dbReference>
<evidence type="ECO:0000256" key="1">
    <source>
        <dbReference type="ARBA" id="ARBA00004123"/>
    </source>
</evidence>